<proteinExistence type="predicted"/>
<accession>A0AB36DUB3</accession>
<sequence length="117" mass="13488">MRILFLIICCSVLSNCYYSDGCIYSPQMVNCYIEKGEVFPPISRYQKPYSLGKTDSNQRWKDVISCGGKYLDYDQTSIPFNKQETFHYCMLGKGYIHLSPAQCGYQNPKYNTGKCNL</sequence>
<reference evidence="1 2" key="1">
    <citation type="submission" date="2014-11" db="EMBL/GenBank/DDBJ databases">
        <title>Pan-genome of Gallibacterium spp.</title>
        <authorList>
            <person name="Kudirkiene E."/>
            <person name="Bojesen A.M."/>
        </authorList>
    </citation>
    <scope>NUCLEOTIDE SEQUENCE [LARGE SCALE GENOMIC DNA]</scope>
    <source>
        <strain evidence="1 2">Gerl. 2740/89</strain>
    </source>
</reference>
<organism evidence="1 2">
    <name type="scientific">Gallibacterium genomosp. 1</name>
    <dbReference type="NCBI Taxonomy" id="155515"/>
    <lineage>
        <taxon>Bacteria</taxon>
        <taxon>Pseudomonadati</taxon>
        <taxon>Pseudomonadota</taxon>
        <taxon>Gammaproteobacteria</taxon>
        <taxon>Pasteurellales</taxon>
        <taxon>Pasteurellaceae</taxon>
        <taxon>Gallibacterium</taxon>
    </lineage>
</organism>
<evidence type="ECO:0000313" key="2">
    <source>
        <dbReference type="Proteomes" id="UP000092594"/>
    </source>
</evidence>
<protein>
    <recommendedName>
        <fullName evidence="3">Lipoprotein</fullName>
    </recommendedName>
</protein>
<evidence type="ECO:0008006" key="3">
    <source>
        <dbReference type="Google" id="ProtNLM"/>
    </source>
</evidence>
<evidence type="ECO:0000313" key="1">
    <source>
        <dbReference type="EMBL" id="OBW99179.1"/>
    </source>
</evidence>
<comment type="caution">
    <text evidence="1">The sequence shown here is derived from an EMBL/GenBank/DDBJ whole genome shotgun (WGS) entry which is preliminary data.</text>
</comment>
<dbReference type="AlphaFoldDB" id="A0AB36DUB3"/>
<dbReference type="Proteomes" id="UP000092594">
    <property type="component" value="Unassembled WGS sequence"/>
</dbReference>
<gene>
    <name evidence="1" type="ORF">QV05_10095</name>
</gene>
<keyword evidence="2" id="KW-1185">Reference proteome</keyword>
<name>A0AB36DUB3_9PAST</name>
<dbReference type="EMBL" id="JTJQ01000036">
    <property type="protein sequence ID" value="OBW99179.1"/>
    <property type="molecule type" value="Genomic_DNA"/>
</dbReference>